<dbReference type="Gene3D" id="1.10.260.40">
    <property type="entry name" value="lambda repressor-like DNA-binding domains"/>
    <property type="match status" value="1"/>
</dbReference>
<dbReference type="Proteomes" id="UP001595987">
    <property type="component" value="Unassembled WGS sequence"/>
</dbReference>
<evidence type="ECO:0000313" key="2">
    <source>
        <dbReference type="Proteomes" id="UP001595987"/>
    </source>
</evidence>
<evidence type="ECO:0000313" key="1">
    <source>
        <dbReference type="EMBL" id="MFC4652651.1"/>
    </source>
</evidence>
<proteinExistence type="predicted"/>
<reference evidence="2" key="1">
    <citation type="journal article" date="2019" name="Int. J. Syst. Evol. Microbiol.">
        <title>The Global Catalogue of Microorganisms (GCM) 10K type strain sequencing project: providing services to taxonomists for standard genome sequencing and annotation.</title>
        <authorList>
            <consortium name="The Broad Institute Genomics Platform"/>
            <consortium name="The Broad Institute Genome Sequencing Center for Infectious Disease"/>
            <person name="Wu L."/>
            <person name="Ma J."/>
        </authorList>
    </citation>
    <scope>NUCLEOTIDE SEQUENCE [LARGE SCALE GENOMIC DNA]</scope>
    <source>
        <strain evidence="2">CCUG 63287</strain>
    </source>
</reference>
<dbReference type="RefSeq" id="WP_213535864.1">
    <property type="nucleotide sequence ID" value="NZ_BOVQ01000005.1"/>
</dbReference>
<protein>
    <recommendedName>
        <fullName evidence="3">HTH cro/C1-type domain-containing protein</fullName>
    </recommendedName>
</protein>
<name>A0ABV9JEC6_9LACT</name>
<accession>A0ABV9JEC6</accession>
<sequence length="88" mass="9971">MIKTKLQIKREEKGLTVGELAHTIVYVLATSKNTPAPRVYISDSAFSTWYRWIYQLEEGTHSNNWGAAQKLEDIAKALNCAVEDLTED</sequence>
<comment type="caution">
    <text evidence="1">The sequence shown here is derived from an EMBL/GenBank/DDBJ whole genome shotgun (WGS) entry which is preliminary data.</text>
</comment>
<dbReference type="EMBL" id="JBHSGD010000005">
    <property type="protein sequence ID" value="MFC4652651.1"/>
    <property type="molecule type" value="Genomic_DNA"/>
</dbReference>
<organism evidence="1 2">
    <name type="scientific">Lactococcus nasutitermitis</name>
    <dbReference type="NCBI Taxonomy" id="1652957"/>
    <lineage>
        <taxon>Bacteria</taxon>
        <taxon>Bacillati</taxon>
        <taxon>Bacillota</taxon>
        <taxon>Bacilli</taxon>
        <taxon>Lactobacillales</taxon>
        <taxon>Streptococcaceae</taxon>
        <taxon>Lactococcus</taxon>
    </lineage>
</organism>
<evidence type="ECO:0008006" key="3">
    <source>
        <dbReference type="Google" id="ProtNLM"/>
    </source>
</evidence>
<dbReference type="InterPro" id="IPR010982">
    <property type="entry name" value="Lambda_DNA-bd_dom_sf"/>
</dbReference>
<keyword evidence="2" id="KW-1185">Reference proteome</keyword>
<gene>
    <name evidence="1" type="ORF">ACFO26_06985</name>
</gene>